<protein>
    <submittedName>
        <fullName evidence="2">HET-domain-containing protein</fullName>
    </submittedName>
</protein>
<dbReference type="Proteomes" id="UP000077248">
    <property type="component" value="Unassembled WGS sequence"/>
</dbReference>
<reference evidence="2 3" key="1">
    <citation type="submission" date="2016-05" db="EMBL/GenBank/DDBJ databases">
        <title>Comparative analysis of secretome profiles of manganese(II)-oxidizing ascomycete fungi.</title>
        <authorList>
            <consortium name="DOE Joint Genome Institute"/>
            <person name="Zeiner C.A."/>
            <person name="Purvine S.O."/>
            <person name="Zink E.M."/>
            <person name="Wu S."/>
            <person name="Pasa-Tolic L."/>
            <person name="Chaput D.L."/>
            <person name="Haridas S."/>
            <person name="Grigoriev I.V."/>
            <person name="Santelli C.M."/>
            <person name="Hansel C.M."/>
        </authorList>
    </citation>
    <scope>NUCLEOTIDE SEQUENCE [LARGE SCALE GENOMIC DNA]</scope>
    <source>
        <strain evidence="2 3">SRC1lrK2f</strain>
    </source>
</reference>
<dbReference type="GeneID" id="29114583"/>
<evidence type="ECO:0000259" key="1">
    <source>
        <dbReference type="Pfam" id="PF06985"/>
    </source>
</evidence>
<evidence type="ECO:0000313" key="3">
    <source>
        <dbReference type="Proteomes" id="UP000077248"/>
    </source>
</evidence>
<dbReference type="PANTHER" id="PTHR33112:SF8">
    <property type="entry name" value="HETEROKARYON INCOMPATIBILITY DOMAIN-CONTAINING PROTEIN"/>
    <property type="match status" value="1"/>
</dbReference>
<dbReference type="AlphaFoldDB" id="A0A177D3A2"/>
<dbReference type="OMA" id="VWKLRIN"/>
<keyword evidence="3" id="KW-1185">Reference proteome</keyword>
<dbReference type="KEGG" id="aalt:CC77DRAFT_1067389"/>
<evidence type="ECO:0000313" key="2">
    <source>
        <dbReference type="EMBL" id="OAG13931.1"/>
    </source>
</evidence>
<proteinExistence type="predicted"/>
<sequence length="661" mass="75663">MVLDKGKTKSAEGGRSFATFRLQTYNNADIGAFDSHIAAKEAPLLASDNIELAKQWLQTCVGSHTSCKRFHSSTINTPQQRPTRVLEITNSSIRLRCNMQNERFDYLVLSYMWGTNHTQQLRLLQSNIKDFQKEIPRTKFEASDVYKEAVRVTLALGYKYLWIDSLTIIQDSPEDWAYEARRMAIVYGNATANLAFLFPPHATDKPRQRDDPRVWNPCIFRAPSSQTPGIYVEHTKSSLRRDYAPEEKAQDWLVQRTWPLFNRAWTFQEYLLAPRTLLLGHKNLMWQCSEGFYDELLGSVAETHTTTPQDPKRGKDRGKSRYFPDTIHEMSGVLGKKRGSLSEPAVLSFMMDWQNLVDEYRSRKLSFGKDRIIAFAGVARAFSNLGQLTYLAGLWWEILPIALLWYVDKKMAPLVRRENGLPNGELPSSVWTTEIGEKVVQPELPSWSWFSVPIWRYYQLYFLFGDDELAVRCKGYSDPKLVCWDDVFWAEVKGFRFAGLAKDRVPDGSLFDFSGLQITIAALVLPVKADWPADLAAQMRWLQQHTASSSGSSFRWEPVLEYYPDDPAGRPSPPRNAIYALMAEFQVVRTAGKNNVQRRLAGLMLVPGSKKGTWRRVGVWKLRINVVDVHVSGENIAEVAKRWRKLSVVSSKWQHALITLA</sequence>
<feature type="domain" description="Heterokaryon incompatibility" evidence="1">
    <location>
        <begin position="106"/>
        <end position="269"/>
    </location>
</feature>
<dbReference type="RefSeq" id="XP_018379352.1">
    <property type="nucleotide sequence ID" value="XM_018528989.1"/>
</dbReference>
<dbReference type="VEuPathDB" id="FungiDB:CC77DRAFT_1067389"/>
<dbReference type="PANTHER" id="PTHR33112">
    <property type="entry name" value="DOMAIN PROTEIN, PUTATIVE-RELATED"/>
    <property type="match status" value="1"/>
</dbReference>
<dbReference type="STRING" id="5599.A0A177D3A2"/>
<dbReference type="Pfam" id="PF06985">
    <property type="entry name" value="HET"/>
    <property type="match status" value="1"/>
</dbReference>
<organism evidence="2 3">
    <name type="scientific">Alternaria alternata</name>
    <name type="common">Alternaria rot fungus</name>
    <name type="synonym">Torula alternata</name>
    <dbReference type="NCBI Taxonomy" id="5599"/>
    <lineage>
        <taxon>Eukaryota</taxon>
        <taxon>Fungi</taxon>
        <taxon>Dikarya</taxon>
        <taxon>Ascomycota</taxon>
        <taxon>Pezizomycotina</taxon>
        <taxon>Dothideomycetes</taxon>
        <taxon>Pleosporomycetidae</taxon>
        <taxon>Pleosporales</taxon>
        <taxon>Pleosporineae</taxon>
        <taxon>Pleosporaceae</taxon>
        <taxon>Alternaria</taxon>
        <taxon>Alternaria sect. Alternaria</taxon>
        <taxon>Alternaria alternata complex</taxon>
    </lineage>
</organism>
<accession>A0A177D3A2</accession>
<gene>
    <name evidence="2" type="ORF">CC77DRAFT_1067389</name>
</gene>
<name>A0A177D3A2_ALTAL</name>
<dbReference type="InterPro" id="IPR010730">
    <property type="entry name" value="HET"/>
</dbReference>
<dbReference type="EMBL" id="KV441504">
    <property type="protein sequence ID" value="OAG13931.1"/>
    <property type="molecule type" value="Genomic_DNA"/>
</dbReference>